<evidence type="ECO:0000256" key="6">
    <source>
        <dbReference type="RuleBase" id="RU003345"/>
    </source>
</evidence>
<dbReference type="PROSITE" id="PS00687">
    <property type="entry name" value="ALDEHYDE_DEHYDR_GLU"/>
    <property type="match status" value="1"/>
</dbReference>
<dbReference type="SUPFAM" id="SSF53720">
    <property type="entry name" value="ALDH-like"/>
    <property type="match status" value="1"/>
</dbReference>
<dbReference type="Proteomes" id="UP001583177">
    <property type="component" value="Unassembled WGS sequence"/>
</dbReference>
<dbReference type="InterPro" id="IPR016162">
    <property type="entry name" value="Ald_DH_N"/>
</dbReference>
<name>A0ABR3W8L5_9PEZI</name>
<dbReference type="InterPro" id="IPR015590">
    <property type="entry name" value="Aldehyde_DH_dom"/>
</dbReference>
<dbReference type="Gene3D" id="3.40.309.10">
    <property type="entry name" value="Aldehyde Dehydrogenase, Chain A, domain 2"/>
    <property type="match status" value="1"/>
</dbReference>
<evidence type="ECO:0000256" key="4">
    <source>
        <dbReference type="ARBA" id="ARBA00049194"/>
    </source>
</evidence>
<evidence type="ECO:0000313" key="9">
    <source>
        <dbReference type="Proteomes" id="UP001583177"/>
    </source>
</evidence>
<accession>A0ABR3W8L5</accession>
<evidence type="ECO:0000256" key="2">
    <source>
        <dbReference type="ARBA" id="ARBA00023002"/>
    </source>
</evidence>
<keyword evidence="9" id="KW-1185">Reference proteome</keyword>
<dbReference type="InterPro" id="IPR016163">
    <property type="entry name" value="Ald_DH_C"/>
</dbReference>
<evidence type="ECO:0000313" key="8">
    <source>
        <dbReference type="EMBL" id="KAL1855918.1"/>
    </source>
</evidence>
<dbReference type="Pfam" id="PF00171">
    <property type="entry name" value="Aldedh"/>
    <property type="match status" value="1"/>
</dbReference>
<feature type="active site" evidence="5">
    <location>
        <position position="251"/>
    </location>
</feature>
<evidence type="ECO:0000256" key="3">
    <source>
        <dbReference type="ARBA" id="ARBA00024226"/>
    </source>
</evidence>
<dbReference type="PANTHER" id="PTHR11699">
    <property type="entry name" value="ALDEHYDE DEHYDROGENASE-RELATED"/>
    <property type="match status" value="1"/>
</dbReference>
<evidence type="ECO:0000256" key="1">
    <source>
        <dbReference type="ARBA" id="ARBA00009986"/>
    </source>
</evidence>
<keyword evidence="2 6" id="KW-0560">Oxidoreductase</keyword>
<comment type="catalytic activity">
    <reaction evidence="4">
        <text>an aldehyde + NAD(+) + H2O = a carboxylate + NADH + 2 H(+)</text>
        <dbReference type="Rhea" id="RHEA:16185"/>
        <dbReference type="ChEBI" id="CHEBI:15377"/>
        <dbReference type="ChEBI" id="CHEBI:15378"/>
        <dbReference type="ChEBI" id="CHEBI:17478"/>
        <dbReference type="ChEBI" id="CHEBI:29067"/>
        <dbReference type="ChEBI" id="CHEBI:57540"/>
        <dbReference type="ChEBI" id="CHEBI:57945"/>
        <dbReference type="EC" id="1.2.1.3"/>
    </reaction>
</comment>
<comment type="similarity">
    <text evidence="1 6">Belongs to the aldehyde dehydrogenase family.</text>
</comment>
<reference evidence="8 9" key="1">
    <citation type="journal article" date="2024" name="IMA Fungus">
        <title>IMA Genome - F19 : A genome assembly and annotation guide to empower mycologists, including annotated draft genome sequences of Ceratocystis pirilliformis, Diaporthe australafricana, Fusarium ophioides, Paecilomyces lecythidis, and Sporothrix stenoceras.</title>
        <authorList>
            <person name="Aylward J."/>
            <person name="Wilson A.M."/>
            <person name="Visagie C.M."/>
            <person name="Spraker J."/>
            <person name="Barnes I."/>
            <person name="Buitendag C."/>
            <person name="Ceriani C."/>
            <person name="Del Mar Angel L."/>
            <person name="du Plessis D."/>
            <person name="Fuchs T."/>
            <person name="Gasser K."/>
            <person name="Kramer D."/>
            <person name="Li W."/>
            <person name="Munsamy K."/>
            <person name="Piso A."/>
            <person name="Price J.L."/>
            <person name="Sonnekus B."/>
            <person name="Thomas C."/>
            <person name="van der Nest A."/>
            <person name="van Dijk A."/>
            <person name="van Heerden A."/>
            <person name="van Vuuren N."/>
            <person name="Yilmaz N."/>
            <person name="Duong T.A."/>
            <person name="van der Merwe N.A."/>
            <person name="Wingfield M.J."/>
            <person name="Wingfield B.D."/>
        </authorList>
    </citation>
    <scope>NUCLEOTIDE SEQUENCE [LARGE SCALE GENOMIC DNA]</scope>
    <source>
        <strain evidence="8 9">CMW 18300</strain>
    </source>
</reference>
<evidence type="ECO:0000256" key="5">
    <source>
        <dbReference type="PROSITE-ProRule" id="PRU10007"/>
    </source>
</evidence>
<proteinExistence type="inferred from homology"/>
<evidence type="ECO:0000259" key="7">
    <source>
        <dbReference type="Pfam" id="PF00171"/>
    </source>
</evidence>
<dbReference type="EMBL" id="JAWRVE010000125">
    <property type="protein sequence ID" value="KAL1855918.1"/>
    <property type="molecule type" value="Genomic_DNA"/>
</dbReference>
<feature type="domain" description="Aldehyde dehydrogenase" evidence="7">
    <location>
        <begin position="16"/>
        <end position="459"/>
    </location>
</feature>
<sequence>MTGSKYETRLFINNEFVESKSEPTFPIHNPATEELVAQVHQAGRADIDAGVEAAEKAFLAWRDLPAPARAPLFAKLANLIIRDKEELWELERVAMGRTYGFSQFEVMACSGIFAQYASAALHVQGVSSLNTPGMITFTLKQPFGVVAGIIPWNVSLIMFAMKVAPAIAVGNCVIVKSSEKSPPGVIKIAQLIKEAGFPPGVVNVISGSSNTGSILSHHMRVRKISFTGSVATGKRVLAASASSNLKNVTLELGGKSPAIIFADADLDKAVHARIYVEESAAEGFVEKLVELMQSQKLGDPADKSVFQGSQGDVLQRDRIVSLLRQGSDTGRIICGGKATTVNGKGYFIEPTVILGVPESSILMTEELFGPIVIVNTFKTDEEALQRANDTEYGLYSSVYTRNVERALKFAARLEAGAMGLNCSAPTQGLDMPVGGWKQSGIGREMHMYSVENFLETKSVYFKYADVPMGMH</sequence>
<dbReference type="InterPro" id="IPR029510">
    <property type="entry name" value="Ald_DH_CS_GLU"/>
</dbReference>
<protein>
    <recommendedName>
        <fullName evidence="3">aldehyde dehydrogenase (NAD(+))</fullName>
        <ecNumber evidence="3">1.2.1.3</ecNumber>
    </recommendedName>
</protein>
<dbReference type="Gene3D" id="3.40.605.10">
    <property type="entry name" value="Aldehyde Dehydrogenase, Chain A, domain 1"/>
    <property type="match status" value="2"/>
</dbReference>
<dbReference type="InterPro" id="IPR016161">
    <property type="entry name" value="Ald_DH/histidinol_DH"/>
</dbReference>
<dbReference type="EC" id="1.2.1.3" evidence="3"/>
<gene>
    <name evidence="8" type="ORF">Daus18300_010897</name>
</gene>
<comment type="caution">
    <text evidence="8">The sequence shown here is derived from an EMBL/GenBank/DDBJ whole genome shotgun (WGS) entry which is preliminary data.</text>
</comment>
<organism evidence="8 9">
    <name type="scientific">Diaporthe australafricana</name>
    <dbReference type="NCBI Taxonomy" id="127596"/>
    <lineage>
        <taxon>Eukaryota</taxon>
        <taxon>Fungi</taxon>
        <taxon>Dikarya</taxon>
        <taxon>Ascomycota</taxon>
        <taxon>Pezizomycotina</taxon>
        <taxon>Sordariomycetes</taxon>
        <taxon>Sordariomycetidae</taxon>
        <taxon>Diaporthales</taxon>
        <taxon>Diaporthaceae</taxon>
        <taxon>Diaporthe</taxon>
    </lineage>
</organism>